<organism evidence="3 4">
    <name type="scientific">Actinomadura barringtoniae</name>
    <dbReference type="NCBI Taxonomy" id="1427535"/>
    <lineage>
        <taxon>Bacteria</taxon>
        <taxon>Bacillati</taxon>
        <taxon>Actinomycetota</taxon>
        <taxon>Actinomycetes</taxon>
        <taxon>Streptosporangiales</taxon>
        <taxon>Thermomonosporaceae</taxon>
        <taxon>Actinomadura</taxon>
    </lineage>
</organism>
<dbReference type="EMBL" id="JAGEOJ010000006">
    <property type="protein sequence ID" value="MBO2448815.1"/>
    <property type="molecule type" value="Genomic_DNA"/>
</dbReference>
<dbReference type="CDD" id="cd16936">
    <property type="entry name" value="HATPase_RsbW-like"/>
    <property type="match status" value="1"/>
</dbReference>
<keyword evidence="4" id="KW-1185">Reference proteome</keyword>
<sequence length="129" mass="14160">MNEDPEIRMTLLAEPSSAVLARELVRYALTTWGFARPLVLDSMLVMSEMVTNAVNAARGQEIRARITVQQDAPLLECWDPSPGLPRPRPALVDSESGRGLLIIAGHAKEYGVRPSAIDRGKVVWALMPI</sequence>
<keyword evidence="3" id="KW-0547">Nucleotide-binding</keyword>
<protein>
    <submittedName>
        <fullName evidence="3">ATP-binding protein</fullName>
    </submittedName>
</protein>
<keyword evidence="1" id="KW-0418">Kinase</keyword>
<feature type="domain" description="Histidine kinase/HSP90-like ATPase" evidence="2">
    <location>
        <begin position="13"/>
        <end position="124"/>
    </location>
</feature>
<dbReference type="Pfam" id="PF13581">
    <property type="entry name" value="HATPase_c_2"/>
    <property type="match status" value="1"/>
</dbReference>
<dbReference type="GO" id="GO:0004674">
    <property type="term" value="F:protein serine/threonine kinase activity"/>
    <property type="evidence" value="ECO:0007669"/>
    <property type="project" value="UniProtKB-KW"/>
</dbReference>
<keyword evidence="3" id="KW-0067">ATP-binding</keyword>
<evidence type="ECO:0000259" key="2">
    <source>
        <dbReference type="Pfam" id="PF13581"/>
    </source>
</evidence>
<name>A0A939PA82_9ACTN</name>
<dbReference type="PANTHER" id="PTHR35526:SF3">
    <property type="entry name" value="ANTI-SIGMA-F FACTOR RSBW"/>
    <property type="match status" value="1"/>
</dbReference>
<gene>
    <name evidence="3" type="ORF">J4573_17055</name>
</gene>
<comment type="caution">
    <text evidence="3">The sequence shown here is derived from an EMBL/GenBank/DDBJ whole genome shotgun (WGS) entry which is preliminary data.</text>
</comment>
<keyword evidence="1" id="KW-0723">Serine/threonine-protein kinase</keyword>
<dbReference type="SUPFAM" id="SSF55874">
    <property type="entry name" value="ATPase domain of HSP90 chaperone/DNA topoisomerase II/histidine kinase"/>
    <property type="match status" value="1"/>
</dbReference>
<evidence type="ECO:0000256" key="1">
    <source>
        <dbReference type="ARBA" id="ARBA00022527"/>
    </source>
</evidence>
<dbReference type="AlphaFoldDB" id="A0A939PA82"/>
<dbReference type="InterPro" id="IPR003594">
    <property type="entry name" value="HATPase_dom"/>
</dbReference>
<dbReference type="Gene3D" id="3.30.565.10">
    <property type="entry name" value="Histidine kinase-like ATPase, C-terminal domain"/>
    <property type="match status" value="1"/>
</dbReference>
<reference evidence="3" key="1">
    <citation type="submission" date="2021-03" db="EMBL/GenBank/DDBJ databases">
        <authorList>
            <person name="Kanchanasin P."/>
            <person name="Saeng-In P."/>
            <person name="Phongsopitanun W."/>
            <person name="Yuki M."/>
            <person name="Kudo T."/>
            <person name="Ohkuma M."/>
            <person name="Tanasupawat S."/>
        </authorList>
    </citation>
    <scope>NUCLEOTIDE SEQUENCE</scope>
    <source>
        <strain evidence="3">GKU 128</strain>
    </source>
</reference>
<keyword evidence="1" id="KW-0808">Transferase</keyword>
<dbReference type="Proteomes" id="UP000669179">
    <property type="component" value="Unassembled WGS sequence"/>
</dbReference>
<dbReference type="InterPro" id="IPR036890">
    <property type="entry name" value="HATPase_C_sf"/>
</dbReference>
<accession>A0A939PA82</accession>
<evidence type="ECO:0000313" key="4">
    <source>
        <dbReference type="Proteomes" id="UP000669179"/>
    </source>
</evidence>
<proteinExistence type="predicted"/>
<dbReference type="PANTHER" id="PTHR35526">
    <property type="entry name" value="ANTI-SIGMA-F FACTOR RSBW-RELATED"/>
    <property type="match status" value="1"/>
</dbReference>
<dbReference type="RefSeq" id="WP_208256471.1">
    <property type="nucleotide sequence ID" value="NZ_JAGEOJ010000006.1"/>
</dbReference>
<dbReference type="GO" id="GO:0005524">
    <property type="term" value="F:ATP binding"/>
    <property type="evidence" value="ECO:0007669"/>
    <property type="project" value="UniProtKB-KW"/>
</dbReference>
<evidence type="ECO:0000313" key="3">
    <source>
        <dbReference type="EMBL" id="MBO2448815.1"/>
    </source>
</evidence>
<dbReference type="InterPro" id="IPR050267">
    <property type="entry name" value="Anti-sigma-factor_SerPK"/>
</dbReference>